<evidence type="ECO:0000256" key="1">
    <source>
        <dbReference type="SAM" id="Phobius"/>
    </source>
</evidence>
<feature type="transmembrane region" description="Helical" evidence="1">
    <location>
        <begin position="89"/>
        <end position="114"/>
    </location>
</feature>
<dbReference type="RefSeq" id="WP_138467934.1">
    <property type="nucleotide sequence ID" value="NZ_VBSX01000036.1"/>
</dbReference>
<feature type="transmembrane region" description="Helical" evidence="1">
    <location>
        <begin position="172"/>
        <end position="197"/>
    </location>
</feature>
<feature type="transmembrane region" description="Helical" evidence="1">
    <location>
        <begin position="20"/>
        <end position="44"/>
    </location>
</feature>
<dbReference type="PANTHER" id="PTHR37305:SF1">
    <property type="entry name" value="MEMBRANE PROTEIN"/>
    <property type="match status" value="1"/>
</dbReference>
<keyword evidence="1" id="KW-0812">Transmembrane</keyword>
<keyword evidence="1" id="KW-0472">Membrane</keyword>
<dbReference type="AlphaFoldDB" id="A0A5R9CNZ0"/>
<dbReference type="Proteomes" id="UP000305100">
    <property type="component" value="Unassembled WGS sequence"/>
</dbReference>
<organism evidence="2 3">
    <name type="scientific">Lentilactobacillus parafarraginis</name>
    <dbReference type="NCBI Taxonomy" id="390842"/>
    <lineage>
        <taxon>Bacteria</taxon>
        <taxon>Bacillati</taxon>
        <taxon>Bacillota</taxon>
        <taxon>Bacilli</taxon>
        <taxon>Lactobacillales</taxon>
        <taxon>Lactobacillaceae</taxon>
        <taxon>Lentilactobacillus</taxon>
    </lineage>
</organism>
<accession>A0A5R9CNZ0</accession>
<name>A0A5R9CNZ0_9LACO</name>
<comment type="caution">
    <text evidence="2">The sequence shown here is derived from an EMBL/GenBank/DDBJ whole genome shotgun (WGS) entry which is preliminary data.</text>
</comment>
<proteinExistence type="predicted"/>
<evidence type="ECO:0000313" key="2">
    <source>
        <dbReference type="EMBL" id="TLQ17082.1"/>
    </source>
</evidence>
<dbReference type="Pfam" id="PF12730">
    <property type="entry name" value="ABC2_membrane_4"/>
    <property type="match status" value="1"/>
</dbReference>
<evidence type="ECO:0000313" key="3">
    <source>
        <dbReference type="Proteomes" id="UP000305100"/>
    </source>
</evidence>
<dbReference type="EMBL" id="VBSX01000036">
    <property type="protein sequence ID" value="TLQ17082.1"/>
    <property type="molecule type" value="Genomic_DNA"/>
</dbReference>
<keyword evidence="1" id="KW-1133">Transmembrane helix</keyword>
<feature type="transmembrane region" description="Helical" evidence="1">
    <location>
        <begin position="217"/>
        <end position="248"/>
    </location>
</feature>
<feature type="transmembrane region" description="Helical" evidence="1">
    <location>
        <begin position="50"/>
        <end position="68"/>
    </location>
</feature>
<gene>
    <name evidence="2" type="ORF">FEZ41_11850</name>
</gene>
<feature type="transmembrane region" description="Helical" evidence="1">
    <location>
        <begin position="134"/>
        <end position="160"/>
    </location>
</feature>
<protein>
    <submittedName>
        <fullName evidence="2">ABC transporter permease</fullName>
    </submittedName>
</protein>
<sequence length="253" mass="28253">MQNNLKQEFFKFSHQRIPIVGIIALIILMLYSAVSGSGVNQALIAQGFGAGQWVTIIMITISSTFVAMEYENNTIATLFYKSSSKAKIYMAKFLIIVLYGVALLLVSIVTTMIFKVTFVGGQYHWIEAYQQSNLIGTLFLNLIGTFIYVLFIVSFAFLLITLIKNNPAVVGIGLAIVFLGSPFSSMIMSGFSAWIPILRWNPLNMIYVMNQMAMPRVFAKVSYLSTFQIVLGNIVYIVGFILVGCLLFKKQRV</sequence>
<dbReference type="PANTHER" id="PTHR37305">
    <property type="entry name" value="INTEGRAL MEMBRANE PROTEIN-RELATED"/>
    <property type="match status" value="1"/>
</dbReference>
<reference evidence="2 3" key="1">
    <citation type="submission" date="2019-05" db="EMBL/GenBank/DDBJ databases">
        <title>The metagenome of a microbial culture collection derived from dairy environment covers the genomic content of the human microbiome.</title>
        <authorList>
            <person name="Roder T."/>
            <person name="Wuthrich D."/>
            <person name="Sattari Z."/>
            <person name="Von Ah U."/>
            <person name="Bar C."/>
            <person name="Ronchi F."/>
            <person name="Macpherson A.J."/>
            <person name="Ganal-Vonarburg S.C."/>
            <person name="Bruggmann R."/>
            <person name="Vergeres G."/>
        </authorList>
    </citation>
    <scope>NUCLEOTIDE SEQUENCE [LARGE SCALE GENOMIC DNA]</scope>
    <source>
        <strain evidence="2 3">FAM 1079</strain>
    </source>
</reference>
<dbReference type="OrthoDB" id="2323897at2"/>